<gene>
    <name evidence="1" type="ORF">SAMN05216201_10330</name>
</gene>
<sequence length="221" mass="23617">MRIAPVLALGLLPLLGGCQWLPWTAEPSAPTPVRLQGELSRAGEMLMLVTCNQQHRLLLLDAGQLGLDEAAVRLQTGSTPLFADLGGQLDAAPQSGDGLYAVERLYRLQAEGRGCDDASFKRLIVHASGNEPGWSVRVSGGGMVLERPNAPPLALPYLEESLPDGRLSFSSEADGQRIELWLTPERCEDSMSGTVSHLQARLRVNREAPLSGCAALGGARN</sequence>
<protein>
    <submittedName>
        <fullName evidence="1">Putative lipoprotein</fullName>
    </submittedName>
</protein>
<evidence type="ECO:0000313" key="2">
    <source>
        <dbReference type="Proteomes" id="UP000242930"/>
    </source>
</evidence>
<organism evidence="1 2">
    <name type="scientific">Pseudomonas linyingensis</name>
    <dbReference type="NCBI Taxonomy" id="915471"/>
    <lineage>
        <taxon>Bacteria</taxon>
        <taxon>Pseudomonadati</taxon>
        <taxon>Pseudomonadota</taxon>
        <taxon>Gammaproteobacteria</taxon>
        <taxon>Pseudomonadales</taxon>
        <taxon>Pseudomonadaceae</taxon>
        <taxon>Pseudomonas</taxon>
    </lineage>
</organism>
<proteinExistence type="predicted"/>
<dbReference type="PROSITE" id="PS51257">
    <property type="entry name" value="PROKAR_LIPOPROTEIN"/>
    <property type="match status" value="1"/>
</dbReference>
<keyword evidence="2" id="KW-1185">Reference proteome</keyword>
<accession>A0A1H6UG17</accession>
<name>A0A1H6UG17_9PSED</name>
<dbReference type="AlphaFoldDB" id="A0A1H6UG17"/>
<dbReference type="STRING" id="915471.SAMN05216201_10330"/>
<evidence type="ECO:0000313" key="1">
    <source>
        <dbReference type="EMBL" id="SEI89634.1"/>
    </source>
</evidence>
<dbReference type="EMBL" id="FNZE01000003">
    <property type="protein sequence ID" value="SEI89634.1"/>
    <property type="molecule type" value="Genomic_DNA"/>
</dbReference>
<dbReference type="Proteomes" id="UP000242930">
    <property type="component" value="Unassembled WGS sequence"/>
</dbReference>
<dbReference type="RefSeq" id="WP_090307466.1">
    <property type="nucleotide sequence ID" value="NZ_FNZE01000003.1"/>
</dbReference>
<reference evidence="2" key="1">
    <citation type="submission" date="2016-10" db="EMBL/GenBank/DDBJ databases">
        <authorList>
            <person name="Varghese N."/>
            <person name="Submissions S."/>
        </authorList>
    </citation>
    <scope>NUCLEOTIDE SEQUENCE [LARGE SCALE GENOMIC DNA]</scope>
    <source>
        <strain evidence="2">LMG 25967</strain>
    </source>
</reference>
<keyword evidence="1" id="KW-0449">Lipoprotein</keyword>
<dbReference type="OrthoDB" id="8776561at2"/>